<evidence type="ECO:0000313" key="2">
    <source>
        <dbReference type="Proteomes" id="UP001597032"/>
    </source>
</evidence>
<dbReference type="Proteomes" id="UP001597032">
    <property type="component" value="Unassembled WGS sequence"/>
</dbReference>
<gene>
    <name evidence="1" type="ORF">ACFQZW_11230</name>
</gene>
<dbReference type="RefSeq" id="WP_386783042.1">
    <property type="nucleotide sequence ID" value="NZ_JBHTIC010000008.1"/>
</dbReference>
<dbReference type="EMBL" id="JBHTIC010000008">
    <property type="protein sequence ID" value="MFD0762658.1"/>
    <property type="molecule type" value="Genomic_DNA"/>
</dbReference>
<accession>A0ABW2Z7K1</accession>
<reference evidence="2" key="1">
    <citation type="journal article" date="2019" name="Int. J. Syst. Evol. Microbiol.">
        <title>The Global Catalogue of Microorganisms (GCM) 10K type strain sequencing project: providing services to taxonomists for standard genome sequencing and annotation.</title>
        <authorList>
            <consortium name="The Broad Institute Genomics Platform"/>
            <consortium name="The Broad Institute Genome Sequencing Center for Infectious Disease"/>
            <person name="Wu L."/>
            <person name="Ma J."/>
        </authorList>
    </citation>
    <scope>NUCLEOTIDE SEQUENCE [LARGE SCALE GENOMIC DNA]</scope>
    <source>
        <strain evidence="2">CCUG 60022</strain>
    </source>
</reference>
<organism evidence="1 2">
    <name type="scientific">Lutibacter aestuarii</name>
    <dbReference type="NCBI Taxonomy" id="861111"/>
    <lineage>
        <taxon>Bacteria</taxon>
        <taxon>Pseudomonadati</taxon>
        <taxon>Bacteroidota</taxon>
        <taxon>Flavobacteriia</taxon>
        <taxon>Flavobacteriales</taxon>
        <taxon>Flavobacteriaceae</taxon>
        <taxon>Lutibacter</taxon>
    </lineage>
</organism>
<evidence type="ECO:0000313" key="1">
    <source>
        <dbReference type="EMBL" id="MFD0762658.1"/>
    </source>
</evidence>
<protein>
    <submittedName>
        <fullName evidence="1">Uncharacterized protein</fullName>
    </submittedName>
</protein>
<keyword evidence="2" id="KW-1185">Reference proteome</keyword>
<name>A0ABW2Z7K1_9FLAO</name>
<comment type="caution">
    <text evidence="1">The sequence shown here is derived from an EMBL/GenBank/DDBJ whole genome shotgun (WGS) entry which is preliminary data.</text>
</comment>
<proteinExistence type="predicted"/>
<sequence>MSFFRKIVIFLVAVAFIQCAKENQYLIEKGKVGVLTNETTIKELNSIFIKDSIVSNLSLTDTISNKLFSVTNDEYVVFSKEGKKLLEIEPTQANDSTSKIKSIQIFDNSYKTNKGISLQSTFKDIHETYMVNNVETTLTSAMLFIDELNATIAIDKKELGLNSFSREEVTIDQIPDLAKIKYFTIWFN</sequence>